<sequence>MEKGTPRAPPRNRLIKLGIGEECVTAKFYPPINEELWSTRERTALKLHRFRIAALRLRITNFKVNVCSALALRENSDYTGTKSKVIYGGKEGLFEERFSNQSRILSKSSNLRNDNVCNWSESQLVNTIARCAKQSPLLYFIASYRWNSVTDDSARFDIVLFTKLCYVYCLYVLTRLTLHLLLAHLIGTYINPHRNSLTCSNLMQCIRSRLEFSEPFPQLYCLSDCGLCASIGATTRMKRGATARDGSNVTSWSALTSFALQIPRCYISLLEKLATFRAQHTKHFIFLFTFLVNKLFRDKQRKSYINYILPISRSTSEQPQHRYNLHKTLWPYEVSVNFEIYSYRVYRHRARGSTIVNVIAQQRPFDSAMRRCEEK</sequence>
<reference evidence="1 2" key="1">
    <citation type="submission" date="2016-03" db="EMBL/GenBank/DDBJ databases">
        <title>Trachymyrmex septentrionalis WGS genome.</title>
        <authorList>
            <person name="Nygaard S."/>
            <person name="Hu H."/>
            <person name="Boomsma J."/>
            <person name="Zhang G."/>
        </authorList>
    </citation>
    <scope>NUCLEOTIDE SEQUENCE [LARGE SCALE GENOMIC DNA]</scope>
    <source>
        <strain evidence="1">Tsep2-gDNA-1</strain>
        <tissue evidence="1">Whole body</tissue>
    </source>
</reference>
<evidence type="ECO:0000313" key="1">
    <source>
        <dbReference type="EMBL" id="KYN36105.1"/>
    </source>
</evidence>
<dbReference type="EMBL" id="KQ981756">
    <property type="protein sequence ID" value="KYN36105.1"/>
    <property type="molecule type" value="Genomic_DNA"/>
</dbReference>
<keyword evidence="2" id="KW-1185">Reference proteome</keyword>
<protein>
    <submittedName>
        <fullName evidence="1">Uncharacterized protein</fullName>
    </submittedName>
</protein>
<dbReference type="STRING" id="34720.A0A195F684"/>
<proteinExistence type="predicted"/>
<organism evidence="1 2">
    <name type="scientific">Trachymyrmex septentrionalis</name>
    <dbReference type="NCBI Taxonomy" id="34720"/>
    <lineage>
        <taxon>Eukaryota</taxon>
        <taxon>Metazoa</taxon>
        <taxon>Ecdysozoa</taxon>
        <taxon>Arthropoda</taxon>
        <taxon>Hexapoda</taxon>
        <taxon>Insecta</taxon>
        <taxon>Pterygota</taxon>
        <taxon>Neoptera</taxon>
        <taxon>Endopterygota</taxon>
        <taxon>Hymenoptera</taxon>
        <taxon>Apocrita</taxon>
        <taxon>Aculeata</taxon>
        <taxon>Formicoidea</taxon>
        <taxon>Formicidae</taxon>
        <taxon>Myrmicinae</taxon>
        <taxon>Trachymyrmex</taxon>
    </lineage>
</organism>
<evidence type="ECO:0000313" key="2">
    <source>
        <dbReference type="Proteomes" id="UP000078541"/>
    </source>
</evidence>
<gene>
    <name evidence="1" type="ORF">ALC56_09528</name>
</gene>
<name>A0A195F684_9HYME</name>
<accession>A0A195F684</accession>
<dbReference type="AlphaFoldDB" id="A0A195F684"/>
<dbReference type="Proteomes" id="UP000078541">
    <property type="component" value="Unassembled WGS sequence"/>
</dbReference>